<feature type="domain" description="RanBP2-type" evidence="6">
    <location>
        <begin position="467"/>
        <end position="496"/>
    </location>
</feature>
<evidence type="ECO:0000313" key="8">
    <source>
        <dbReference type="EMBL" id="GBF89129.1"/>
    </source>
</evidence>
<feature type="compositionally biased region" description="Low complexity" evidence="5">
    <location>
        <begin position="274"/>
        <end position="296"/>
    </location>
</feature>
<feature type="compositionally biased region" description="Basic and acidic residues" evidence="5">
    <location>
        <begin position="160"/>
        <end position="177"/>
    </location>
</feature>
<comment type="caution">
    <text evidence="8">The sequence shown here is derived from an EMBL/GenBank/DDBJ whole genome shotgun (WGS) entry which is preliminary data.</text>
</comment>
<evidence type="ECO:0000256" key="1">
    <source>
        <dbReference type="ARBA" id="ARBA00022723"/>
    </source>
</evidence>
<dbReference type="PANTHER" id="PTHR46622:SF1">
    <property type="entry name" value="DNA-DEPENDENT METALLOPROTEASE WSS1"/>
    <property type="match status" value="1"/>
</dbReference>
<feature type="compositionally biased region" description="Basic and acidic residues" evidence="5">
    <location>
        <begin position="307"/>
        <end position="330"/>
    </location>
</feature>
<dbReference type="InterPro" id="IPR013536">
    <property type="entry name" value="WLM_dom"/>
</dbReference>
<feature type="region of interest" description="Disordered" evidence="5">
    <location>
        <begin position="342"/>
        <end position="370"/>
    </location>
</feature>
<evidence type="ECO:0008006" key="10">
    <source>
        <dbReference type="Google" id="ProtNLM"/>
    </source>
</evidence>
<feature type="compositionally biased region" description="Low complexity" evidence="5">
    <location>
        <begin position="196"/>
        <end position="209"/>
    </location>
</feature>
<reference evidence="8 9" key="1">
    <citation type="journal article" date="2018" name="Sci. Rep.">
        <title>Raphidocelis subcapitata (=Pseudokirchneriella subcapitata) provides an insight into genome evolution and environmental adaptations in the Sphaeropleales.</title>
        <authorList>
            <person name="Suzuki S."/>
            <person name="Yamaguchi H."/>
            <person name="Nakajima N."/>
            <person name="Kawachi M."/>
        </authorList>
    </citation>
    <scope>NUCLEOTIDE SEQUENCE [LARGE SCALE GENOMIC DNA]</scope>
    <source>
        <strain evidence="8 9">NIES-35</strain>
    </source>
</reference>
<evidence type="ECO:0000259" key="7">
    <source>
        <dbReference type="PROSITE" id="PS51397"/>
    </source>
</evidence>
<sequence length="498" mass="52547">MPAAQSHDPLAEYKVDEIRVLPGMEDSARARQILEGVARQVQPIMRRRRWRVPLLTEFFPRSAGLQGLNVNRGQEIRIRLRPAADAAAFLGERHALKVMLHELSHIVHSHHRAPFYKLLDELTEECEELMAKGIVGTGQGFDAASVGRLGQFSFIPQHNPPEHAKRDAALKAAEGRARQQAVMPAGPRRLGGGHSAAAGLTPAQAAAAAAERRARDNVWCGSERAAERQQGEGGSGAEEAAAVEGDQAPLAPQQQAQQQQQEQQEQEQQEQQREQQQQQETTGQQQPSEQPQSSEQKTGEQQTPEQQRTHEARVRAEWQQHLQQMRESRRERQQLLIAAAAVHSEDLAPPKPPLRRPRVMREPSGGGGGGCEVVDLTGLSDDEDVAVAAVAAVAAVPAAAAGPCGGDGGSAGGGGGGGSGGGTGIGGSGGGSSGGGGGAGAGRGGGPRHWELPSGVPGCPCCAPAPRPGEWVCRQCSYANGGSQLQCEMCLGERPMRG</sequence>
<dbReference type="GO" id="GO:0006281">
    <property type="term" value="P:DNA repair"/>
    <property type="evidence" value="ECO:0007669"/>
    <property type="project" value="TreeGrafter"/>
</dbReference>
<protein>
    <recommendedName>
        <fullName evidence="10">WLM domain-containing protein</fullName>
    </recommendedName>
</protein>
<dbReference type="InterPro" id="IPR036443">
    <property type="entry name" value="Znf_RanBP2_sf"/>
</dbReference>
<dbReference type="STRING" id="307507.A0A2V0NPD3"/>
<keyword evidence="3" id="KW-0862">Zinc</keyword>
<dbReference type="PANTHER" id="PTHR46622">
    <property type="entry name" value="DNA-DEPENDENT METALLOPROTEASE WSS1"/>
    <property type="match status" value="1"/>
</dbReference>
<organism evidence="8 9">
    <name type="scientific">Raphidocelis subcapitata</name>
    <dbReference type="NCBI Taxonomy" id="307507"/>
    <lineage>
        <taxon>Eukaryota</taxon>
        <taxon>Viridiplantae</taxon>
        <taxon>Chlorophyta</taxon>
        <taxon>core chlorophytes</taxon>
        <taxon>Chlorophyceae</taxon>
        <taxon>CS clade</taxon>
        <taxon>Sphaeropleales</taxon>
        <taxon>Selenastraceae</taxon>
        <taxon>Raphidocelis</taxon>
    </lineage>
</organism>
<dbReference type="SUPFAM" id="SSF90209">
    <property type="entry name" value="Ran binding protein zinc finger-like"/>
    <property type="match status" value="1"/>
</dbReference>
<dbReference type="PROSITE" id="PS01358">
    <property type="entry name" value="ZF_RANBP2_1"/>
    <property type="match status" value="1"/>
</dbReference>
<feature type="compositionally biased region" description="Low complexity" evidence="5">
    <location>
        <begin position="237"/>
        <end position="263"/>
    </location>
</feature>
<dbReference type="InterPro" id="IPR001876">
    <property type="entry name" value="Znf_RanBP2"/>
</dbReference>
<feature type="region of interest" description="Disordered" evidence="5">
    <location>
        <begin position="156"/>
        <end position="330"/>
    </location>
</feature>
<gene>
    <name evidence="8" type="ORF">Rsub_01846</name>
</gene>
<dbReference type="GO" id="GO:0005634">
    <property type="term" value="C:nucleus"/>
    <property type="evidence" value="ECO:0007669"/>
    <property type="project" value="TreeGrafter"/>
</dbReference>
<dbReference type="InterPro" id="IPR053000">
    <property type="entry name" value="WSS1-like_metalloprotease"/>
</dbReference>
<keyword evidence="9" id="KW-1185">Reference proteome</keyword>
<evidence type="ECO:0000256" key="4">
    <source>
        <dbReference type="PROSITE-ProRule" id="PRU00322"/>
    </source>
</evidence>
<evidence type="ECO:0000256" key="2">
    <source>
        <dbReference type="ARBA" id="ARBA00022771"/>
    </source>
</evidence>
<dbReference type="PROSITE" id="PS51397">
    <property type="entry name" value="WLM"/>
    <property type="match status" value="1"/>
</dbReference>
<feature type="domain" description="WLM" evidence="7">
    <location>
        <begin position="6"/>
        <end position="215"/>
    </location>
</feature>
<dbReference type="Pfam" id="PF08325">
    <property type="entry name" value="WLM"/>
    <property type="match status" value="1"/>
</dbReference>
<dbReference type="EMBL" id="BDRX01000008">
    <property type="protein sequence ID" value="GBF89129.1"/>
    <property type="molecule type" value="Genomic_DNA"/>
</dbReference>
<dbReference type="Proteomes" id="UP000247498">
    <property type="component" value="Unassembled WGS sequence"/>
</dbReference>
<dbReference type="GO" id="GO:0008270">
    <property type="term" value="F:zinc ion binding"/>
    <property type="evidence" value="ECO:0007669"/>
    <property type="project" value="UniProtKB-KW"/>
</dbReference>
<keyword evidence="2 4" id="KW-0863">Zinc-finger</keyword>
<evidence type="ECO:0000256" key="3">
    <source>
        <dbReference type="ARBA" id="ARBA00022833"/>
    </source>
</evidence>
<name>A0A2V0NPD3_9CHLO</name>
<evidence type="ECO:0000256" key="5">
    <source>
        <dbReference type="SAM" id="MobiDB-lite"/>
    </source>
</evidence>
<dbReference type="AlphaFoldDB" id="A0A2V0NPD3"/>
<dbReference type="InParanoid" id="A0A2V0NPD3"/>
<accession>A0A2V0NPD3</accession>
<proteinExistence type="predicted"/>
<feature type="region of interest" description="Disordered" evidence="5">
    <location>
        <begin position="422"/>
        <end position="449"/>
    </location>
</feature>
<dbReference type="OrthoDB" id="261960at2759"/>
<evidence type="ECO:0000259" key="6">
    <source>
        <dbReference type="PROSITE" id="PS50199"/>
    </source>
</evidence>
<feature type="compositionally biased region" description="Gly residues" evidence="5">
    <location>
        <begin position="422"/>
        <end position="447"/>
    </location>
</feature>
<dbReference type="Gene3D" id="2.30.30.380">
    <property type="entry name" value="Zn-finger domain of Sec23/24"/>
    <property type="match status" value="1"/>
</dbReference>
<dbReference type="PROSITE" id="PS50199">
    <property type="entry name" value="ZF_RANBP2_2"/>
    <property type="match status" value="1"/>
</dbReference>
<keyword evidence="1" id="KW-0479">Metal-binding</keyword>
<dbReference type="GO" id="GO:0008237">
    <property type="term" value="F:metallopeptidase activity"/>
    <property type="evidence" value="ECO:0007669"/>
    <property type="project" value="TreeGrafter"/>
</dbReference>
<evidence type="ECO:0000313" key="9">
    <source>
        <dbReference type="Proteomes" id="UP000247498"/>
    </source>
</evidence>